<keyword evidence="8" id="KW-1185">Reference proteome</keyword>
<dbReference type="SUPFAM" id="SSF102114">
    <property type="entry name" value="Radical SAM enzymes"/>
    <property type="match status" value="1"/>
</dbReference>
<dbReference type="CDD" id="cd01335">
    <property type="entry name" value="Radical_SAM"/>
    <property type="match status" value="1"/>
</dbReference>
<evidence type="ECO:0000256" key="4">
    <source>
        <dbReference type="ARBA" id="ARBA00023004"/>
    </source>
</evidence>
<dbReference type="SFLD" id="SFLDS00029">
    <property type="entry name" value="Radical_SAM"/>
    <property type="match status" value="1"/>
</dbReference>
<comment type="cofactor">
    <cofactor evidence="1">
        <name>[4Fe-4S] cluster</name>
        <dbReference type="ChEBI" id="CHEBI:49883"/>
    </cofactor>
</comment>
<dbReference type="PANTHER" id="PTHR11228:SF27">
    <property type="entry name" value="GLYCYL-RADICAL ENZYME ACTIVATING ENZYME MJ1227-RELATED"/>
    <property type="match status" value="1"/>
</dbReference>
<dbReference type="EMBL" id="JMIH01000004">
    <property type="protein sequence ID" value="KEO75822.1"/>
    <property type="molecule type" value="Genomic_DNA"/>
</dbReference>
<dbReference type="SFLD" id="SFLDG01067">
    <property type="entry name" value="SPASM/twitch_domain_containing"/>
    <property type="match status" value="1"/>
</dbReference>
<dbReference type="Pfam" id="PF04055">
    <property type="entry name" value="Radical_SAM"/>
    <property type="match status" value="1"/>
</dbReference>
<dbReference type="SFLD" id="SFLDG01094">
    <property type="entry name" value="Uncharacterised_Radical_SAM_Su"/>
    <property type="match status" value="1"/>
</dbReference>
<protein>
    <submittedName>
        <fullName evidence="7">Radical SAM protein</fullName>
    </submittedName>
</protein>
<accession>A0A074LPG8</accession>
<dbReference type="Proteomes" id="UP000027821">
    <property type="component" value="Unassembled WGS sequence"/>
</dbReference>
<dbReference type="NCBIfam" id="TIGR02495">
    <property type="entry name" value="NrdG2"/>
    <property type="match status" value="1"/>
</dbReference>
<name>A0A074LPG8_9BACT</name>
<dbReference type="PROSITE" id="PS51918">
    <property type="entry name" value="RADICAL_SAM"/>
    <property type="match status" value="1"/>
</dbReference>
<dbReference type="InterPro" id="IPR013785">
    <property type="entry name" value="Aldolase_TIM"/>
</dbReference>
<keyword evidence="4" id="KW-0408">Iron</keyword>
<dbReference type="InterPro" id="IPR007197">
    <property type="entry name" value="rSAM"/>
</dbReference>
<dbReference type="STRING" id="1048983.EL17_22630"/>
<dbReference type="Gene3D" id="3.20.20.70">
    <property type="entry name" value="Aldolase class I"/>
    <property type="match status" value="1"/>
</dbReference>
<proteinExistence type="predicted"/>
<sequence>MARPIFNITPFTLLDYPGKIACILWFAGCNMRCIYCYNPEIVMGKGKLFLDQAMVFIESRKHLIDGVVLSGGECTLHRDIIPLTRNIKDKGLDVKIDTNGALPERIDEMINQGLVDYIALDFKSLPKNFESITGSRLFDAFESTLQLLIQSKIAYEVRTTVHSDLISVDELKQMVKYLDTKGYKGKYYIQHFTNGKPTIGNINDGKPFKDLIQYSTKNIQIVERGF</sequence>
<dbReference type="GO" id="GO:0003824">
    <property type="term" value="F:catalytic activity"/>
    <property type="evidence" value="ECO:0007669"/>
    <property type="project" value="InterPro"/>
</dbReference>
<evidence type="ECO:0000256" key="3">
    <source>
        <dbReference type="ARBA" id="ARBA00022723"/>
    </source>
</evidence>
<feature type="domain" description="Radical SAM core" evidence="6">
    <location>
        <begin position="15"/>
        <end position="226"/>
    </location>
</feature>
<keyword evidence="2" id="KW-0949">S-adenosyl-L-methionine</keyword>
<dbReference type="GO" id="GO:0046872">
    <property type="term" value="F:metal ion binding"/>
    <property type="evidence" value="ECO:0007669"/>
    <property type="project" value="UniProtKB-KW"/>
</dbReference>
<dbReference type="InterPro" id="IPR050377">
    <property type="entry name" value="Radical_SAM_PqqE_MftC-like"/>
</dbReference>
<evidence type="ECO:0000256" key="1">
    <source>
        <dbReference type="ARBA" id="ARBA00001966"/>
    </source>
</evidence>
<evidence type="ECO:0000313" key="8">
    <source>
        <dbReference type="Proteomes" id="UP000027821"/>
    </source>
</evidence>
<keyword evidence="3" id="KW-0479">Metal-binding</keyword>
<evidence type="ECO:0000313" key="7">
    <source>
        <dbReference type="EMBL" id="KEO75822.1"/>
    </source>
</evidence>
<comment type="caution">
    <text evidence="7">The sequence shown here is derived from an EMBL/GenBank/DDBJ whole genome shotgun (WGS) entry which is preliminary data.</text>
</comment>
<dbReference type="InterPro" id="IPR058240">
    <property type="entry name" value="rSAM_sf"/>
</dbReference>
<gene>
    <name evidence="7" type="ORF">EL17_22630</name>
</gene>
<dbReference type="InterPro" id="IPR012840">
    <property type="entry name" value="NrdG2"/>
</dbReference>
<dbReference type="eggNOG" id="COG1180">
    <property type="taxonomic scope" value="Bacteria"/>
</dbReference>
<evidence type="ECO:0000256" key="5">
    <source>
        <dbReference type="ARBA" id="ARBA00023014"/>
    </source>
</evidence>
<dbReference type="PANTHER" id="PTHR11228">
    <property type="entry name" value="RADICAL SAM DOMAIN PROTEIN"/>
    <property type="match status" value="1"/>
</dbReference>
<organism evidence="7 8">
    <name type="scientific">Anditalea andensis</name>
    <dbReference type="NCBI Taxonomy" id="1048983"/>
    <lineage>
        <taxon>Bacteria</taxon>
        <taxon>Pseudomonadati</taxon>
        <taxon>Bacteroidota</taxon>
        <taxon>Cytophagia</taxon>
        <taxon>Cytophagales</taxon>
        <taxon>Cytophagaceae</taxon>
        <taxon>Anditalea</taxon>
    </lineage>
</organism>
<dbReference type="GO" id="GO:0051536">
    <property type="term" value="F:iron-sulfur cluster binding"/>
    <property type="evidence" value="ECO:0007669"/>
    <property type="project" value="UniProtKB-KW"/>
</dbReference>
<keyword evidence="5" id="KW-0411">Iron-sulfur</keyword>
<evidence type="ECO:0000256" key="2">
    <source>
        <dbReference type="ARBA" id="ARBA00022691"/>
    </source>
</evidence>
<dbReference type="AlphaFoldDB" id="A0A074LPG8"/>
<evidence type="ECO:0000259" key="6">
    <source>
        <dbReference type="PROSITE" id="PS51918"/>
    </source>
</evidence>
<reference evidence="7 8" key="1">
    <citation type="submission" date="2014-04" db="EMBL/GenBank/DDBJ databases">
        <title>Characterization and application of a salt tolerant electro-active bacterium.</title>
        <authorList>
            <person name="Yang L."/>
            <person name="Wei S."/>
            <person name="Tay Q.X.M."/>
        </authorList>
    </citation>
    <scope>NUCLEOTIDE SEQUENCE [LARGE SCALE GENOMIC DNA]</scope>
    <source>
        <strain evidence="7 8">LY1</strain>
    </source>
</reference>